<feature type="domain" description="Lipoyl-binding" evidence="5">
    <location>
        <begin position="97"/>
        <end position="173"/>
    </location>
</feature>
<evidence type="ECO:0000256" key="4">
    <source>
        <dbReference type="SAM" id="MobiDB-lite"/>
    </source>
</evidence>
<evidence type="ECO:0000256" key="1">
    <source>
        <dbReference type="ARBA" id="ARBA00017562"/>
    </source>
</evidence>
<name>A0ABT9LWX8_9BACL</name>
<evidence type="ECO:0000259" key="5">
    <source>
        <dbReference type="PROSITE" id="PS50968"/>
    </source>
</evidence>
<dbReference type="InterPro" id="IPR001249">
    <property type="entry name" value="AcCoA_biotinCC"/>
</dbReference>
<evidence type="ECO:0000256" key="2">
    <source>
        <dbReference type="ARBA" id="ARBA00023267"/>
    </source>
</evidence>
<keyword evidence="7" id="KW-1185">Reference proteome</keyword>
<reference evidence="6 7" key="1">
    <citation type="submission" date="2023-07" db="EMBL/GenBank/DDBJ databases">
        <title>Genomic Encyclopedia of Type Strains, Phase IV (KMG-IV): sequencing the most valuable type-strain genomes for metagenomic binning, comparative biology and taxonomic classification.</title>
        <authorList>
            <person name="Goeker M."/>
        </authorList>
    </citation>
    <scope>NUCLEOTIDE SEQUENCE [LARGE SCALE GENOMIC DNA]</scope>
    <source>
        <strain evidence="6 7">DSM 25924</strain>
    </source>
</reference>
<dbReference type="PRINTS" id="PR01071">
    <property type="entry name" value="ACOABIOTINCC"/>
</dbReference>
<keyword evidence="3" id="KW-0444">Lipid biosynthesis</keyword>
<protein>
    <recommendedName>
        <fullName evidence="1 3">Biotin carboxyl carrier protein of acetyl-CoA carboxylase</fullName>
    </recommendedName>
</protein>
<keyword evidence="2 3" id="KW-0092">Biotin</keyword>
<dbReference type="InterPro" id="IPR011053">
    <property type="entry name" value="Single_hybrid_motif"/>
</dbReference>
<dbReference type="SUPFAM" id="SSF51230">
    <property type="entry name" value="Single hybrid motif"/>
    <property type="match status" value="1"/>
</dbReference>
<keyword evidence="3" id="KW-0276">Fatty acid metabolism</keyword>
<evidence type="ECO:0000313" key="7">
    <source>
        <dbReference type="Proteomes" id="UP001229209"/>
    </source>
</evidence>
<dbReference type="RefSeq" id="WP_238413690.1">
    <property type="nucleotide sequence ID" value="NZ_JAURUO010000008.1"/>
</dbReference>
<comment type="caution">
    <text evidence="6">The sequence shown here is derived from an EMBL/GenBank/DDBJ whole genome shotgun (WGS) entry which is preliminary data.</text>
</comment>
<dbReference type="InterPro" id="IPR050709">
    <property type="entry name" value="Biotin_Carboxyl_Carrier/Decarb"/>
</dbReference>
<evidence type="ECO:0000313" key="6">
    <source>
        <dbReference type="EMBL" id="MDP9728743.1"/>
    </source>
</evidence>
<sequence length="175" mass="19286">MNVWVLKIGEIRELIRLLDETSIHELKIETDTMKVLMKKADATTVAVPASVENSSTRSTVVYAEPKTPESQPVPSAPVPVSQSDTKPTQENAGEQEGHFIRSPMVGTFYRAPAPESPPFVEKGSKVDPKTVVCIVEAMKLMNEIEADVKGEIIEILAENGQLVEYGQPLFRVRLV</sequence>
<dbReference type="PROSITE" id="PS50968">
    <property type="entry name" value="BIOTINYL_LIPOYL"/>
    <property type="match status" value="1"/>
</dbReference>
<gene>
    <name evidence="6" type="ORF">J2S04_001694</name>
</gene>
<keyword evidence="3" id="KW-0275">Fatty acid biosynthesis</keyword>
<dbReference type="PANTHER" id="PTHR45266">
    <property type="entry name" value="OXALOACETATE DECARBOXYLASE ALPHA CHAIN"/>
    <property type="match status" value="1"/>
</dbReference>
<dbReference type="InterPro" id="IPR000089">
    <property type="entry name" value="Biotin_lipoyl"/>
</dbReference>
<dbReference type="NCBIfam" id="TIGR00531">
    <property type="entry name" value="BCCP"/>
    <property type="match status" value="1"/>
</dbReference>
<dbReference type="CDD" id="cd06850">
    <property type="entry name" value="biotinyl_domain"/>
    <property type="match status" value="1"/>
</dbReference>
<dbReference type="Pfam" id="PF00364">
    <property type="entry name" value="Biotin_lipoyl"/>
    <property type="match status" value="1"/>
</dbReference>
<keyword evidence="3" id="KW-0443">Lipid metabolism</keyword>
<evidence type="ECO:0000256" key="3">
    <source>
        <dbReference type="RuleBase" id="RU364072"/>
    </source>
</evidence>
<proteinExistence type="predicted"/>
<accession>A0ABT9LWX8</accession>
<feature type="compositionally biased region" description="Low complexity" evidence="4">
    <location>
        <begin position="70"/>
        <end position="83"/>
    </location>
</feature>
<dbReference type="Gene3D" id="2.40.50.100">
    <property type="match status" value="1"/>
</dbReference>
<dbReference type="EMBL" id="JAURUO010000008">
    <property type="protein sequence ID" value="MDP9728743.1"/>
    <property type="molecule type" value="Genomic_DNA"/>
</dbReference>
<comment type="pathway">
    <text evidence="3">Lipid metabolism; fatty acid biosynthesis.</text>
</comment>
<organism evidence="6 7">
    <name type="scientific">Alicyclobacillus tolerans</name>
    <dbReference type="NCBI Taxonomy" id="90970"/>
    <lineage>
        <taxon>Bacteria</taxon>
        <taxon>Bacillati</taxon>
        <taxon>Bacillota</taxon>
        <taxon>Bacilli</taxon>
        <taxon>Bacillales</taxon>
        <taxon>Alicyclobacillaceae</taxon>
        <taxon>Alicyclobacillus</taxon>
    </lineage>
</organism>
<dbReference type="Proteomes" id="UP001229209">
    <property type="component" value="Unassembled WGS sequence"/>
</dbReference>
<comment type="function">
    <text evidence="3">This protein is a component of the acetyl coenzyme A carboxylase complex; first, biotin carboxylase catalyzes the carboxylation of the carrier protein and then the transcarboxylase transfers the carboxyl group to form malonyl-CoA.</text>
</comment>
<feature type="region of interest" description="Disordered" evidence="4">
    <location>
        <begin position="64"/>
        <end position="95"/>
    </location>
</feature>
<dbReference type="PANTHER" id="PTHR45266:SF3">
    <property type="entry name" value="OXALOACETATE DECARBOXYLASE ALPHA CHAIN"/>
    <property type="match status" value="1"/>
</dbReference>